<dbReference type="SMART" id="SM00448">
    <property type="entry name" value="REC"/>
    <property type="match status" value="1"/>
</dbReference>
<reference evidence="15 16" key="1">
    <citation type="submission" date="2019-09" db="EMBL/GenBank/DDBJ databases">
        <authorList>
            <consortium name="DOE Joint Genome Institute"/>
            <person name="Mondo S.J."/>
            <person name="Navarro-Mendoza M.I."/>
            <person name="Perez-Arques C."/>
            <person name="Panchal S."/>
            <person name="Nicolas F.E."/>
            <person name="Ganguly P."/>
            <person name="Pangilinan J."/>
            <person name="Grigoriev I."/>
            <person name="Heitman J."/>
            <person name="Sanya K."/>
            <person name="Garre V."/>
        </authorList>
    </citation>
    <scope>NUCLEOTIDE SEQUENCE [LARGE SCALE GENOMIC DNA]</scope>
    <source>
        <strain evidence="15 16">MU402</strain>
    </source>
</reference>
<dbReference type="Gene3D" id="1.10.510.10">
    <property type="entry name" value="Transferase(Phosphotransferase) domain 1"/>
    <property type="match status" value="2"/>
</dbReference>
<feature type="compositionally biased region" description="Polar residues" evidence="11">
    <location>
        <begin position="1104"/>
        <end position="1124"/>
    </location>
</feature>
<evidence type="ECO:0000259" key="12">
    <source>
        <dbReference type="PROSITE" id="PS50011"/>
    </source>
</evidence>
<feature type="region of interest" description="Disordered" evidence="11">
    <location>
        <begin position="316"/>
        <end position="412"/>
    </location>
</feature>
<feature type="region of interest" description="Disordered" evidence="11">
    <location>
        <begin position="457"/>
        <end position="484"/>
    </location>
</feature>
<feature type="region of interest" description="Disordered" evidence="11">
    <location>
        <begin position="156"/>
        <end position="290"/>
    </location>
</feature>
<evidence type="ECO:0000256" key="9">
    <source>
        <dbReference type="ARBA" id="ARBA00048679"/>
    </source>
</evidence>
<evidence type="ECO:0000259" key="14">
    <source>
        <dbReference type="PROSITE" id="PS51285"/>
    </source>
</evidence>
<dbReference type="SUPFAM" id="SSF56112">
    <property type="entry name" value="Protein kinase-like (PK-like)"/>
    <property type="match status" value="1"/>
</dbReference>
<feature type="region of interest" description="Disordered" evidence="11">
    <location>
        <begin position="2634"/>
        <end position="2724"/>
    </location>
</feature>
<feature type="region of interest" description="Disordered" evidence="11">
    <location>
        <begin position="1"/>
        <end position="39"/>
    </location>
</feature>
<feature type="region of interest" description="Disordered" evidence="11">
    <location>
        <begin position="2739"/>
        <end position="2762"/>
    </location>
</feature>
<feature type="compositionally biased region" description="Polar residues" evidence="11">
    <location>
        <begin position="1696"/>
        <end position="1713"/>
    </location>
</feature>
<dbReference type="EMBL" id="JAAECE010000005">
    <property type="protein sequence ID" value="KAF1801083.1"/>
    <property type="molecule type" value="Genomic_DNA"/>
</dbReference>
<dbReference type="InterPro" id="IPR001789">
    <property type="entry name" value="Sig_transdc_resp-reg_receiver"/>
</dbReference>
<feature type="region of interest" description="Disordered" evidence="11">
    <location>
        <begin position="2587"/>
        <end position="2619"/>
    </location>
</feature>
<feature type="region of interest" description="Disordered" evidence="11">
    <location>
        <begin position="1086"/>
        <end position="1190"/>
    </location>
</feature>
<evidence type="ECO:0000313" key="15">
    <source>
        <dbReference type="EMBL" id="KAF1801083.1"/>
    </source>
</evidence>
<dbReference type="EC" id="2.7.11.1" evidence="1"/>
<dbReference type="InterPro" id="IPR011009">
    <property type="entry name" value="Kinase-like_dom_sf"/>
</dbReference>
<dbReference type="PROSITE" id="PS00108">
    <property type="entry name" value="PROTEIN_KINASE_ST"/>
    <property type="match status" value="1"/>
</dbReference>
<protein>
    <recommendedName>
        <fullName evidence="1">non-specific serine/threonine protein kinase</fullName>
        <ecNumber evidence="1">2.7.11.1</ecNumber>
    </recommendedName>
</protein>
<feature type="domain" description="Response regulatory" evidence="13">
    <location>
        <begin position="2770"/>
        <end position="2884"/>
    </location>
</feature>
<dbReference type="Pfam" id="PF00069">
    <property type="entry name" value="Pkinase"/>
    <property type="match status" value="2"/>
</dbReference>
<evidence type="ECO:0000256" key="8">
    <source>
        <dbReference type="ARBA" id="ARBA00047899"/>
    </source>
</evidence>
<feature type="region of interest" description="Disordered" evidence="11">
    <location>
        <begin position="500"/>
        <end position="528"/>
    </location>
</feature>
<dbReference type="InterPro" id="IPR008271">
    <property type="entry name" value="Ser/Thr_kinase_AS"/>
</dbReference>
<dbReference type="GO" id="GO:0005737">
    <property type="term" value="C:cytoplasm"/>
    <property type="evidence" value="ECO:0007669"/>
    <property type="project" value="TreeGrafter"/>
</dbReference>
<dbReference type="InterPro" id="IPR050236">
    <property type="entry name" value="Ser_Thr_kinase_AGC"/>
</dbReference>
<keyword evidence="2" id="KW-0723">Serine/threonine-protein kinase</keyword>
<feature type="compositionally biased region" description="Basic residues" evidence="11">
    <location>
        <begin position="1908"/>
        <end position="1925"/>
    </location>
</feature>
<feature type="compositionally biased region" description="Low complexity" evidence="11">
    <location>
        <begin position="2748"/>
        <end position="2760"/>
    </location>
</feature>
<evidence type="ECO:0000256" key="2">
    <source>
        <dbReference type="ARBA" id="ARBA00022527"/>
    </source>
</evidence>
<feature type="compositionally biased region" description="Acidic residues" evidence="11">
    <location>
        <begin position="2521"/>
        <end position="2533"/>
    </location>
</feature>
<dbReference type="InterPro" id="IPR000719">
    <property type="entry name" value="Prot_kinase_dom"/>
</dbReference>
<feature type="region of interest" description="Disordered" evidence="11">
    <location>
        <begin position="841"/>
        <end position="895"/>
    </location>
</feature>
<dbReference type="PROSITE" id="PS50110">
    <property type="entry name" value="RESPONSE_REGULATORY"/>
    <property type="match status" value="1"/>
</dbReference>
<dbReference type="CDD" id="cd00130">
    <property type="entry name" value="PAS"/>
    <property type="match status" value="1"/>
</dbReference>
<evidence type="ECO:0000256" key="5">
    <source>
        <dbReference type="ARBA" id="ARBA00022741"/>
    </source>
</evidence>
<dbReference type="PROSITE" id="PS51285">
    <property type="entry name" value="AGC_KINASE_CTER"/>
    <property type="match status" value="1"/>
</dbReference>
<feature type="compositionally biased region" description="Polar residues" evidence="11">
    <location>
        <begin position="807"/>
        <end position="818"/>
    </location>
</feature>
<evidence type="ECO:0000256" key="10">
    <source>
        <dbReference type="PROSITE-ProRule" id="PRU00169"/>
    </source>
</evidence>
<comment type="caution">
    <text evidence="15">The sequence shown here is derived from an EMBL/GenBank/DDBJ whole genome shotgun (WGS) entry which is preliminary data.</text>
</comment>
<feature type="compositionally biased region" description="Low complexity" evidence="11">
    <location>
        <begin position="457"/>
        <end position="479"/>
    </location>
</feature>
<evidence type="ECO:0000256" key="1">
    <source>
        <dbReference type="ARBA" id="ARBA00012513"/>
    </source>
</evidence>
<feature type="domain" description="Protein kinase" evidence="12">
    <location>
        <begin position="2023"/>
        <end position="2417"/>
    </location>
</feature>
<evidence type="ECO:0000259" key="13">
    <source>
        <dbReference type="PROSITE" id="PS50110"/>
    </source>
</evidence>
<feature type="compositionally biased region" description="Low complexity" evidence="11">
    <location>
        <begin position="958"/>
        <end position="974"/>
    </location>
</feature>
<dbReference type="Gene3D" id="3.40.50.2300">
    <property type="match status" value="1"/>
</dbReference>
<keyword evidence="6" id="KW-0418">Kinase</keyword>
<dbReference type="SMART" id="SM00220">
    <property type="entry name" value="S_TKc"/>
    <property type="match status" value="1"/>
</dbReference>
<name>A0A8H4BF89_MUCCL</name>
<evidence type="ECO:0000313" key="16">
    <source>
        <dbReference type="Proteomes" id="UP000469890"/>
    </source>
</evidence>
<evidence type="ECO:0000256" key="7">
    <source>
        <dbReference type="ARBA" id="ARBA00022840"/>
    </source>
</evidence>
<sequence length="2918" mass="319322">MEPLDECNPMSQQTTAKDERKPAAVPESIPLLQSSERANAAPVSVSAITTAAEIAAPPASCAKLKSVPIPQPLILKRRTSRSSISSTDEHHDASKLNATPVQTHFFGENNYPTSPTGSISGGDLSRRSFVTTAAADVDYSSSPGSELNDIPAMYQHPQAARSPPPAASTSTSSFSPRYSSPPAGSGGKYMVRSKRASWIDGSSSMTPHDSTPTTPLTQPSTKSVMIPPLGLPKPLQGQALATSDDSSLKSGSLSKLREDRQQQYQTPKRENSLDSGAPLSASSSTTDNSAHSFLLNKSRKQSEDAAAAAAAVTGEMEDVTYDSSSSKKRSSVHERKASVSSIVTDSSLASEEMYSPLSSPHRYKTGNHTNAGSSGGQRSASASPLVTHALTSSSTPHTPHVSSHKARRRSSMSMLRNIPSSELADIINGNSPNPILETPPADLLSGMQHPLNMMDRTSTAPDVSTSASTSSDITANSAAVSPSVDGSVPIYQHSLHSLLRKQLSSKRKPMRDRRSLPNLDGRPQEADKDVVEMNLDAGPLTDMSSPMYDHHHALEDELKSPVYPAMLLNESQSRADTQPPQAAAAPAIPTFSPNSMSRASAPDMANYRYDHQIKDYFSNEPITSIAASAAIDGKTGASQQHRQPMLTSSSFYGADYATYGSDQDYAKKLFMSRSAKVKRWCSLKVDDLEDKLHSRPHHRRSSSAVSSSSVPVRERRYSTTNLTRVPRDDSNMPTILVTTADGALDNSKDAANYDMVNNIPWVDWLEEYKVIKAREIRRRSSTQYDSMSDVDHTDSHNAMQETKAPHSPSTSITTTGSHQGSVVNRVLSNWWHSVKIGAEHYSKSRRQSKRKSADAATVAGVTQQQQQQPPYTSMPPPASPSCQHKPDPSTSLQKRNSHNLSLDLHDLQHPLEGKMKPFVVEASASPSGSSFQASNRRWSSAATHMETDSMSPMSYQNDTSSVQSSVPDSPSSSTLAHNSGSRINVPRNPITQKSLAKRVGYRFNNPGNRMGTFGQLSHIFGTTPDSNDQNASVRIQHSIKSRLQFAKEACDLELRQIIDGLNEYVERGLQYVEDMDMLLEEGVHSVGSLDTEEEEEEASHPMLNASTTSSTNPVDTESTYSHQLPSVVEIDETPSPPSGHVHTPSTNSLPHKRSLSSAMEEHHISGALLPTPKPFAATSPPPQSTTPPSHMPIAAAVVLPSSSSTHHPSTTPTATTTTATNEEINTKSMVAFISEDSYLPTPFILTLQDLISVAQSVMDTSLDEIIDTNGACAEAVARIQSIGAKWDIHPEWPCREWYVRLLLGIAALNRVVEWWAAERGFWSSSASGTATMAMSSVPPSDTEGDDMESVSNLSKMDETDDEDGRMSLDDISSQPSRKTGNTLFHDDMSQDPRIYGDDHDAMVDEQLESLQLQEEAERSQNSTFIIELSLGTTEVQYVSPVWFEVVGSDPQSVIGHSITELLSMDDSQVFIAATQELLADDSHTVEVRFHVIGNEGMQIEMEGKGMLMYNRVTGEPSHTMWVMKPVVSRRWSIIDMSLTPRNEKKAAWLSGAPAEEDADYMRDVAFDQDSTKQQQDEPITMEEHRAMMRNRSKSEPAIHTPPFLPATPSEQQQQQEDQQPLEGIPVSLSSLMALPPVLCRVCERWVVAAFFEQHSELCVEIHQSEMDVNGCNDSLLELKHIIHERMEATKQEISDLESNTATTQAQETPSVAQERQEDQEDSDNDSIFGDCLPLDAAIEPLEMKQGELGQLKDLLEIIDVALSISMPGSIEDGIEHGDDENDSEHEDGEQSPRSKDKMVQILYWRPPTSDDPIMSTLIKDTEDLTRGKVDAVNRMRDRLLYNSRARAEFQKNTNQNPNWTEFVSESVDDDNKSAENGRVSPIQEAAVEEPEHEEEEPEQAQEQPKQSSHARRSLISRIKSWRQRRSSGVVGRLSRRLKSITPDATNTPIVEMETIDTPMGSPGLRPKLVPSLKQQDQLSSGSRTPNSSSQHPSSAADTPSKSPMSPLHAPVASRPTFPSIKDFDIIKPISKGAFGSVFLAKKRTTGDYYAIKFLKKSDMIAKNQVTNVKAERMILMSQTDSPFVTKLYYTFQSKDYLYLVLEYLNGGDCSALIKVIGSLPEDWTRNYLAEVTLGLEYLQSKNVIHRDLKPDNLLIDQNGHLKLTDFGLSRIGFLDRRVRDELTNVAYHDRAQPISPAPSRSGTPPQSPQDQQQPSTPNGAYRHSYFSLLFDQHQGGNTPSSTYSGTINNEDAIINPASPEPRMQHEQQPHNTGGHRRHVSAALSDTLASGISSTSMVHSNKGKEEGASTTAATPRQAVGTPDYLAPESILGTGQDSMVDWWALGVICYEFLYGIPPFHADTPDKVFENILSRRIDWHEDVVQISPEARDFMERLMTLDPQKRLGYNGAEEVKAHPFFKSINWDTLMTESPSFIPQPTGMEDTDYFDARGATMQNAPDEVNLIDPQQEQHLDESAKAQVERAKAIIREQNPENLPPMTDQKKKKKRKSHSDGKRPAVSKEDDANEAADEDDSDTTDFGTFTYKNLPVLEKANEDMIRKIRHDSISANAMTDPATGKLLHRKFPAISTKSKSNLSHEAISGQCTPTGSNYSPSAASSTCGTPLSMSPSVSSKLCMVSPSSVGGGRRPADSTLPHIPTKMSDISSPSSSKEGTPQRTRSLSTPSIDPAKAAAAIAAVAHAHSGSPSSPSGGSPSQNQPYHHPVAEDSGSIDTAQKHTAIISPLNKPERKSSLPPASASPAVSRSTDHKSKPLACLVADDNPISCKIIETILQMLHCRCVIVRNGAQAIRSAMSDVQYDIIFMDIRMPIIDGETAARMIKSTNNNNRETPIIAVTAYERTVQLAGAFDDILSKPVTKHVILQRLKRYCKHYGEAHASNFSETVKTAPAVMSSGDSASIATQQ</sequence>
<dbReference type="Pfam" id="PF00072">
    <property type="entry name" value="Response_reg"/>
    <property type="match status" value="1"/>
</dbReference>
<feature type="compositionally biased region" description="Low complexity" evidence="11">
    <location>
        <begin position="923"/>
        <end position="934"/>
    </location>
</feature>
<feature type="compositionally biased region" description="Low complexity" evidence="11">
    <location>
        <begin position="232"/>
        <end position="254"/>
    </location>
</feature>
<feature type="compositionally biased region" description="Polar residues" evidence="11">
    <location>
        <begin position="280"/>
        <end position="290"/>
    </location>
</feature>
<dbReference type="InterPro" id="IPR011006">
    <property type="entry name" value="CheY-like_superfamily"/>
</dbReference>
<dbReference type="CDD" id="cd17546">
    <property type="entry name" value="REC_hyHK_CKI1_RcsC-like"/>
    <property type="match status" value="1"/>
</dbReference>
<feature type="region of interest" description="Disordered" evidence="11">
    <location>
        <begin position="923"/>
        <end position="942"/>
    </location>
</feature>
<feature type="compositionally biased region" description="Low complexity" evidence="11">
    <location>
        <begin position="702"/>
        <end position="711"/>
    </location>
</feature>
<feature type="compositionally biased region" description="Polar residues" evidence="11">
    <location>
        <begin position="2667"/>
        <end position="2681"/>
    </location>
</feature>
<feature type="region of interest" description="Disordered" evidence="11">
    <location>
        <begin position="691"/>
        <end position="718"/>
    </location>
</feature>
<comment type="catalytic activity">
    <reaction evidence="9">
        <text>L-seryl-[protein] + ATP = O-phospho-L-seryl-[protein] + ADP + H(+)</text>
        <dbReference type="Rhea" id="RHEA:17989"/>
        <dbReference type="Rhea" id="RHEA-COMP:9863"/>
        <dbReference type="Rhea" id="RHEA-COMP:11604"/>
        <dbReference type="ChEBI" id="CHEBI:15378"/>
        <dbReference type="ChEBI" id="CHEBI:29999"/>
        <dbReference type="ChEBI" id="CHEBI:30616"/>
        <dbReference type="ChEBI" id="CHEBI:83421"/>
        <dbReference type="ChEBI" id="CHEBI:456216"/>
        <dbReference type="EC" id="2.7.11.1"/>
    </reaction>
</comment>
<dbReference type="FunFam" id="3.30.200.20:FF:001008">
    <property type="entry name" value="Serine/threonine-protein kinase cek1"/>
    <property type="match status" value="1"/>
</dbReference>
<feature type="region of interest" description="Disordered" evidence="11">
    <location>
        <begin position="1328"/>
        <end position="1397"/>
    </location>
</feature>
<feature type="compositionally biased region" description="Polar residues" evidence="11">
    <location>
        <begin position="1972"/>
        <end position="2003"/>
    </location>
</feature>
<feature type="compositionally biased region" description="Polar residues" evidence="11">
    <location>
        <begin position="200"/>
        <end position="209"/>
    </location>
</feature>
<dbReference type="SMART" id="SM00133">
    <property type="entry name" value="S_TK_X"/>
    <property type="match status" value="1"/>
</dbReference>
<gene>
    <name evidence="15" type="ORF">FB192DRAFT_1437402</name>
</gene>
<feature type="modified residue" description="4-aspartylphosphate" evidence="10">
    <location>
        <position position="2820"/>
    </location>
</feature>
<dbReference type="InterPro" id="IPR035965">
    <property type="entry name" value="PAS-like_dom_sf"/>
</dbReference>
<feature type="compositionally biased region" description="Basic and acidic residues" evidence="11">
    <location>
        <begin position="2508"/>
        <end position="2520"/>
    </location>
</feature>
<feature type="region of interest" description="Disordered" evidence="11">
    <location>
        <begin position="1201"/>
        <end position="1220"/>
    </location>
</feature>
<feature type="region of interest" description="Disordered" evidence="11">
    <location>
        <begin position="2485"/>
        <end position="2538"/>
    </location>
</feature>
<feature type="region of interest" description="Disordered" evidence="11">
    <location>
        <begin position="778"/>
        <end position="818"/>
    </location>
</feature>
<proteinExistence type="predicted"/>
<comment type="catalytic activity">
    <reaction evidence="8">
        <text>L-threonyl-[protein] + ATP = O-phospho-L-threonyl-[protein] + ADP + H(+)</text>
        <dbReference type="Rhea" id="RHEA:46608"/>
        <dbReference type="Rhea" id="RHEA-COMP:11060"/>
        <dbReference type="Rhea" id="RHEA-COMP:11605"/>
        <dbReference type="ChEBI" id="CHEBI:15378"/>
        <dbReference type="ChEBI" id="CHEBI:30013"/>
        <dbReference type="ChEBI" id="CHEBI:30616"/>
        <dbReference type="ChEBI" id="CHEBI:61977"/>
        <dbReference type="ChEBI" id="CHEBI:456216"/>
        <dbReference type="EC" id="2.7.11.1"/>
    </reaction>
</comment>
<feature type="compositionally biased region" description="Low complexity" evidence="11">
    <location>
        <begin position="167"/>
        <end position="183"/>
    </location>
</feature>
<dbReference type="SUPFAM" id="SSF55785">
    <property type="entry name" value="PYP-like sensor domain (PAS domain)"/>
    <property type="match status" value="1"/>
</dbReference>
<dbReference type="Gene3D" id="3.30.200.20">
    <property type="entry name" value="Phosphorylase Kinase, domain 1"/>
    <property type="match status" value="2"/>
</dbReference>
<evidence type="ECO:0000256" key="4">
    <source>
        <dbReference type="ARBA" id="ARBA00022679"/>
    </source>
</evidence>
<dbReference type="Gene3D" id="3.30.450.20">
    <property type="entry name" value="PAS domain"/>
    <property type="match status" value="1"/>
</dbReference>
<feature type="compositionally biased region" description="Acidic residues" evidence="11">
    <location>
        <begin position="1886"/>
        <end position="1899"/>
    </location>
</feature>
<feature type="region of interest" description="Disordered" evidence="11">
    <location>
        <begin position="2292"/>
        <end position="2319"/>
    </location>
</feature>
<dbReference type="InterPro" id="IPR000014">
    <property type="entry name" value="PAS"/>
</dbReference>
<evidence type="ECO:0000256" key="11">
    <source>
        <dbReference type="SAM" id="MobiDB-lite"/>
    </source>
</evidence>
<dbReference type="PANTHER" id="PTHR24356">
    <property type="entry name" value="SERINE/THREONINE-PROTEIN KINASE"/>
    <property type="match status" value="1"/>
</dbReference>
<feature type="compositionally biased region" description="Basic and acidic residues" evidence="11">
    <location>
        <begin position="255"/>
        <end position="272"/>
    </location>
</feature>
<feature type="region of interest" description="Disordered" evidence="11">
    <location>
        <begin position="947"/>
        <end position="987"/>
    </location>
</feature>
<organism evidence="15 16">
    <name type="scientific">Mucor circinelloides f. lusitanicus</name>
    <name type="common">Mucor racemosus var. lusitanicus</name>
    <dbReference type="NCBI Taxonomy" id="29924"/>
    <lineage>
        <taxon>Eukaryota</taxon>
        <taxon>Fungi</taxon>
        <taxon>Fungi incertae sedis</taxon>
        <taxon>Mucoromycota</taxon>
        <taxon>Mucoromycotina</taxon>
        <taxon>Mucoromycetes</taxon>
        <taxon>Mucorales</taxon>
        <taxon>Mucorineae</taxon>
        <taxon>Mucoraceae</taxon>
        <taxon>Mucor</taxon>
    </lineage>
</organism>
<feature type="compositionally biased region" description="Polar residues" evidence="11">
    <location>
        <begin position="338"/>
        <end position="349"/>
    </location>
</feature>
<feature type="domain" description="AGC-kinase C-terminal" evidence="14">
    <location>
        <begin position="2418"/>
        <end position="2551"/>
    </location>
</feature>
<keyword evidence="7" id="KW-0067">ATP-binding</keyword>
<dbReference type="CDD" id="cd05611">
    <property type="entry name" value="STKc_Rim15_like"/>
    <property type="match status" value="1"/>
</dbReference>
<feature type="compositionally biased region" description="Low complexity" evidence="11">
    <location>
        <begin position="210"/>
        <end position="223"/>
    </location>
</feature>
<dbReference type="PANTHER" id="PTHR24356:SF1">
    <property type="entry name" value="SERINE_THREONINE-PROTEIN KINASE GREATWALL"/>
    <property type="match status" value="1"/>
</dbReference>
<keyword evidence="4" id="KW-0808">Transferase</keyword>
<feature type="region of interest" description="Disordered" evidence="11">
    <location>
        <begin position="1692"/>
        <end position="1729"/>
    </location>
</feature>
<feature type="compositionally biased region" description="Low complexity" evidence="11">
    <location>
        <begin position="391"/>
        <end position="401"/>
    </location>
</feature>
<dbReference type="PROSITE" id="PS50011">
    <property type="entry name" value="PROTEIN_KINASE_DOM"/>
    <property type="match status" value="1"/>
</dbReference>
<feature type="region of interest" description="Disordered" evidence="11">
    <location>
        <begin position="1591"/>
        <end position="1620"/>
    </location>
</feature>
<evidence type="ECO:0000256" key="6">
    <source>
        <dbReference type="ARBA" id="ARBA00022777"/>
    </source>
</evidence>
<dbReference type="FunFam" id="1.10.510.10:FF:000340">
    <property type="entry name" value="Serine threonine protein kinase"/>
    <property type="match status" value="1"/>
</dbReference>
<feature type="region of interest" description="Disordered" evidence="11">
    <location>
        <begin position="1885"/>
        <end position="2011"/>
    </location>
</feature>
<accession>A0A8H4BF89</accession>
<feature type="compositionally biased region" description="Acidic residues" evidence="11">
    <location>
        <begin position="1777"/>
        <end position="1787"/>
    </location>
</feature>
<dbReference type="GO" id="GO:0004674">
    <property type="term" value="F:protein serine/threonine kinase activity"/>
    <property type="evidence" value="ECO:0007669"/>
    <property type="project" value="UniProtKB-KW"/>
</dbReference>
<dbReference type="GO" id="GO:0005524">
    <property type="term" value="F:ATP binding"/>
    <property type="evidence" value="ECO:0007669"/>
    <property type="project" value="UniProtKB-KW"/>
</dbReference>
<keyword evidence="3 10" id="KW-0597">Phosphoprotein</keyword>
<keyword evidence="5" id="KW-0547">Nucleotide-binding</keyword>
<feature type="compositionally biased region" description="Basic and acidic residues" evidence="11">
    <location>
        <begin position="1384"/>
        <end position="1397"/>
    </location>
</feature>
<feature type="compositionally biased region" description="Polar residues" evidence="11">
    <location>
        <begin position="2234"/>
        <end position="2249"/>
    </location>
</feature>
<dbReference type="GO" id="GO:0000160">
    <property type="term" value="P:phosphorelay signal transduction system"/>
    <property type="evidence" value="ECO:0007669"/>
    <property type="project" value="InterPro"/>
</dbReference>
<dbReference type="SUPFAM" id="SSF52172">
    <property type="entry name" value="CheY-like"/>
    <property type="match status" value="1"/>
</dbReference>
<dbReference type="InterPro" id="IPR000961">
    <property type="entry name" value="AGC-kinase_C"/>
</dbReference>
<feature type="compositionally biased region" description="Low complexity" evidence="11">
    <location>
        <begin position="2685"/>
        <end position="2711"/>
    </location>
</feature>
<feature type="compositionally biased region" description="Basic and acidic residues" evidence="11">
    <location>
        <begin position="1788"/>
        <end position="1797"/>
    </location>
</feature>
<dbReference type="GO" id="GO:0005634">
    <property type="term" value="C:nucleus"/>
    <property type="evidence" value="ECO:0007669"/>
    <property type="project" value="TreeGrafter"/>
</dbReference>
<feature type="region of interest" description="Disordered" evidence="11">
    <location>
        <begin position="2185"/>
        <end position="2277"/>
    </location>
</feature>
<feature type="compositionally biased region" description="Low complexity" evidence="11">
    <location>
        <begin position="2208"/>
        <end position="2217"/>
    </location>
</feature>
<feature type="compositionally biased region" description="Polar residues" evidence="11">
    <location>
        <begin position="1370"/>
        <end position="1382"/>
    </location>
</feature>
<dbReference type="Proteomes" id="UP000469890">
    <property type="component" value="Unassembled WGS sequence"/>
</dbReference>
<feature type="region of interest" description="Disordered" evidence="11">
    <location>
        <begin position="1769"/>
        <end position="1797"/>
    </location>
</feature>
<feature type="compositionally biased region" description="Polar residues" evidence="11">
    <location>
        <begin position="947"/>
        <end position="957"/>
    </location>
</feature>
<dbReference type="GO" id="GO:1901992">
    <property type="term" value="P:positive regulation of mitotic cell cycle phase transition"/>
    <property type="evidence" value="ECO:0007669"/>
    <property type="project" value="UniProtKB-ARBA"/>
</dbReference>
<evidence type="ECO:0000256" key="3">
    <source>
        <dbReference type="ARBA" id="ARBA00022553"/>
    </source>
</evidence>